<feature type="domain" description="BON" evidence="1">
    <location>
        <begin position="77"/>
        <end position="145"/>
    </location>
</feature>
<name>A0ABS4EPN9_9HYPH</name>
<comment type="caution">
    <text evidence="2">The sequence shown here is derived from an EMBL/GenBank/DDBJ whole genome shotgun (WGS) entry which is preliminary data.</text>
</comment>
<gene>
    <name evidence="2" type="ORF">J2Z75_003439</name>
</gene>
<dbReference type="PANTHER" id="PTHR34606">
    <property type="entry name" value="BON DOMAIN-CONTAINING PROTEIN"/>
    <property type="match status" value="1"/>
</dbReference>
<dbReference type="PANTHER" id="PTHR34606:SF4">
    <property type="entry name" value="OUTER MEMBRANE LIPOPROTEIN DOLP"/>
    <property type="match status" value="1"/>
</dbReference>
<dbReference type="InterPro" id="IPR007055">
    <property type="entry name" value="BON_dom"/>
</dbReference>
<evidence type="ECO:0000259" key="1">
    <source>
        <dbReference type="PROSITE" id="PS50914"/>
    </source>
</evidence>
<organism evidence="2 3">
    <name type="scientific">Rhizobium herbae</name>
    <dbReference type="NCBI Taxonomy" id="508661"/>
    <lineage>
        <taxon>Bacteria</taxon>
        <taxon>Pseudomonadati</taxon>
        <taxon>Pseudomonadota</taxon>
        <taxon>Alphaproteobacteria</taxon>
        <taxon>Hyphomicrobiales</taxon>
        <taxon>Rhizobiaceae</taxon>
        <taxon>Rhizobium/Agrobacterium group</taxon>
        <taxon>Rhizobium</taxon>
    </lineage>
</organism>
<protein>
    <submittedName>
        <fullName evidence="2">Osmotically-inducible protein OsmY</fullName>
    </submittedName>
</protein>
<dbReference type="InterPro" id="IPR051686">
    <property type="entry name" value="Lipoprotein_DolP"/>
</dbReference>
<dbReference type="RefSeq" id="WP_209853945.1">
    <property type="nucleotide sequence ID" value="NZ_JAGGJV010000006.1"/>
</dbReference>
<evidence type="ECO:0000313" key="2">
    <source>
        <dbReference type="EMBL" id="MBP1859918.1"/>
    </source>
</evidence>
<dbReference type="Proteomes" id="UP000823786">
    <property type="component" value="Unassembled WGS sequence"/>
</dbReference>
<sequence>MDDLDLRNLVLATLERLPLIAASHIGVAVRQGVVVLTGHVVDKSHKAVIEFAVINLPEVKGLAQKIHVCADLEFLDSDEEIARRMVRMIEWNISNPQNDLRVRVEDRWVTLTGHVGCSQDLEKAEQFAKIVRGCAGFSNNLAVSNQARVADASREAAA</sequence>
<dbReference type="Pfam" id="PF04972">
    <property type="entry name" value="BON"/>
    <property type="match status" value="2"/>
</dbReference>
<accession>A0ABS4EPN9</accession>
<proteinExistence type="predicted"/>
<feature type="domain" description="BON" evidence="1">
    <location>
        <begin position="2"/>
        <end position="70"/>
    </location>
</feature>
<dbReference type="EMBL" id="JAGGJV010000006">
    <property type="protein sequence ID" value="MBP1859918.1"/>
    <property type="molecule type" value="Genomic_DNA"/>
</dbReference>
<reference evidence="2 3" key="1">
    <citation type="submission" date="2021-03" db="EMBL/GenBank/DDBJ databases">
        <title>Genomic Encyclopedia of Type Strains, Phase IV (KMG-IV): sequencing the most valuable type-strain genomes for metagenomic binning, comparative biology and taxonomic classification.</title>
        <authorList>
            <person name="Goeker M."/>
        </authorList>
    </citation>
    <scope>NUCLEOTIDE SEQUENCE [LARGE SCALE GENOMIC DNA]</scope>
    <source>
        <strain evidence="2 3">DSM 26427</strain>
    </source>
</reference>
<dbReference type="PROSITE" id="PS50914">
    <property type="entry name" value="BON"/>
    <property type="match status" value="2"/>
</dbReference>
<keyword evidence="3" id="KW-1185">Reference proteome</keyword>
<evidence type="ECO:0000313" key="3">
    <source>
        <dbReference type="Proteomes" id="UP000823786"/>
    </source>
</evidence>
<dbReference type="Gene3D" id="3.30.1340.30">
    <property type="match status" value="2"/>
</dbReference>